<dbReference type="Proteomes" id="UP001165960">
    <property type="component" value="Unassembled WGS sequence"/>
</dbReference>
<keyword evidence="2" id="KW-1185">Reference proteome</keyword>
<comment type="caution">
    <text evidence="1">The sequence shown here is derived from an EMBL/GenBank/DDBJ whole genome shotgun (WGS) entry which is preliminary data.</text>
</comment>
<dbReference type="EMBL" id="QTSX02002423">
    <property type="protein sequence ID" value="KAJ9075580.1"/>
    <property type="molecule type" value="Genomic_DNA"/>
</dbReference>
<sequence length="303" mass="33406">MSRPTSEYPAPVNTASMDRLNHSRFSHTKNASATNGFPALHADEKSPRSIFKTFKKLTHRTKQSRGSSADLSNIEISQPVLVSHRTAAEIVSSVINNHPTDILPAMYSPDPTVCHSPTRKVSKSLPAKSAAKIILSSLPPPPPVLPAKNPSRTVKQPSLHNSNSSIDNDLKPSLRNQEPIEFDYTSEDTTESSCPLTPASHIPSLCQDTRHCCAHMYAVDASCQTSSDLQHTVDKLTAQNEFLLQELNQTKRLLANEIGERQRIASAMQKSRAKLDSISCQAYAKLQEMIDESRHLCYTDPTP</sequence>
<name>A0ACC2TLH5_9FUNG</name>
<evidence type="ECO:0000313" key="1">
    <source>
        <dbReference type="EMBL" id="KAJ9075580.1"/>
    </source>
</evidence>
<protein>
    <submittedName>
        <fullName evidence="1">Uncharacterized protein</fullName>
    </submittedName>
</protein>
<accession>A0ACC2TLH5</accession>
<evidence type="ECO:0000313" key="2">
    <source>
        <dbReference type="Proteomes" id="UP001165960"/>
    </source>
</evidence>
<gene>
    <name evidence="1" type="ORF">DSO57_1034727</name>
</gene>
<organism evidence="1 2">
    <name type="scientific">Entomophthora muscae</name>
    <dbReference type="NCBI Taxonomy" id="34485"/>
    <lineage>
        <taxon>Eukaryota</taxon>
        <taxon>Fungi</taxon>
        <taxon>Fungi incertae sedis</taxon>
        <taxon>Zoopagomycota</taxon>
        <taxon>Entomophthoromycotina</taxon>
        <taxon>Entomophthoromycetes</taxon>
        <taxon>Entomophthorales</taxon>
        <taxon>Entomophthoraceae</taxon>
        <taxon>Entomophthora</taxon>
    </lineage>
</organism>
<proteinExistence type="predicted"/>
<reference evidence="1" key="1">
    <citation type="submission" date="2022-04" db="EMBL/GenBank/DDBJ databases">
        <title>Genome of the entomopathogenic fungus Entomophthora muscae.</title>
        <authorList>
            <person name="Elya C."/>
            <person name="Lovett B.R."/>
            <person name="Lee E."/>
            <person name="Macias A.M."/>
            <person name="Hajek A.E."/>
            <person name="De Bivort B.L."/>
            <person name="Kasson M.T."/>
            <person name="De Fine Licht H.H."/>
            <person name="Stajich J.E."/>
        </authorList>
    </citation>
    <scope>NUCLEOTIDE SEQUENCE</scope>
    <source>
        <strain evidence="1">Berkeley</strain>
    </source>
</reference>